<dbReference type="EMBL" id="CP132375">
    <property type="protein sequence ID" value="WLS97706.1"/>
    <property type="molecule type" value="Genomic_DNA"/>
</dbReference>
<dbReference type="GeneID" id="32537015"/>
<sequence>MKKKLNFNVKLKTNFDISLKPIMEKSARVAEIVSYLIFGNKLAKSERMKILSDAQNEVDKKNILSGKNTYDLDTNHLSINPERNLIEVLAETIKTDETINILKCIENSLKYINYKADTDNKPSEDFLNKWRNEAKLIADETLKDIWGRILAEEINNPNTLPLRALDQIRNLSKFEAECFDKLSTFILNGDCILDPGRDNNRLLFRREELICLRDAGLITHYTPGIYLTSHWIQTTLNDNKIYSIANSTHIFFIYEKDVIEIPTVTTWPLTQAAKTIYSSILMKEKKPLDVDHLLSNILEQNKFRFGSKQNNFNKIYYGKWDPIKKKITSEIEVYSIK</sequence>
<name>A0ABD7Z170_9NEIS</name>
<dbReference type="Proteomes" id="UP001229773">
    <property type="component" value="Chromosome"/>
</dbReference>
<proteinExistence type="predicted"/>
<evidence type="ECO:0000313" key="1">
    <source>
        <dbReference type="EMBL" id="WLS97706.1"/>
    </source>
</evidence>
<organism evidence="1 2">
    <name type="scientific">Snodgrassella alvi</name>
    <dbReference type="NCBI Taxonomy" id="1196083"/>
    <lineage>
        <taxon>Bacteria</taxon>
        <taxon>Pseudomonadati</taxon>
        <taxon>Pseudomonadota</taxon>
        <taxon>Betaproteobacteria</taxon>
        <taxon>Neisseriales</taxon>
        <taxon>Neisseriaceae</taxon>
        <taxon>Snodgrassella</taxon>
    </lineage>
</organism>
<reference evidence="1 2" key="1">
    <citation type="submission" date="2023-08" db="EMBL/GenBank/DDBJ databases">
        <title>Complete genome sequences of 12 bacterial strains from the honey bee gut, resolved with long-read nanopore sequencing.</title>
        <authorList>
            <person name="Kwong W.K."/>
            <person name="Acheampong S."/>
            <person name="Polat M.F."/>
        </authorList>
    </citation>
    <scope>NUCLEOTIDE SEQUENCE [LARGE SCALE GENOMIC DNA]</scope>
    <source>
        <strain evidence="2">wkB9</strain>
    </source>
</reference>
<dbReference type="AlphaFoldDB" id="A0ABD7Z170"/>
<protein>
    <submittedName>
        <fullName evidence="1">DUF2806 domain-containing protein</fullName>
    </submittedName>
</protein>
<gene>
    <name evidence="1" type="ORF">RAM05_07515</name>
</gene>
<evidence type="ECO:0000313" key="2">
    <source>
        <dbReference type="Proteomes" id="UP001229773"/>
    </source>
</evidence>
<dbReference type="RefSeq" id="WP_025330784.1">
    <property type="nucleotide sequence ID" value="NZ_CP132375.1"/>
</dbReference>
<dbReference type="Pfam" id="PF10987">
    <property type="entry name" value="DUF2806"/>
    <property type="match status" value="1"/>
</dbReference>
<accession>A0ABD7Z170</accession>
<dbReference type="InterPro" id="IPR021254">
    <property type="entry name" value="DUF2806"/>
</dbReference>